<keyword evidence="3" id="KW-0716">Sensory transduction</keyword>
<evidence type="ECO:0000256" key="1">
    <source>
        <dbReference type="ARBA" id="ARBA00004651"/>
    </source>
</evidence>
<dbReference type="PANTHER" id="PTHR21137:SF44">
    <property type="entry name" value="ODORANT RECEPTOR 13A-RELATED"/>
    <property type="match status" value="1"/>
</dbReference>
<keyword evidence="9" id="KW-0807">Transducer</keyword>
<feature type="transmembrane region" description="Helical" evidence="11">
    <location>
        <begin position="158"/>
        <end position="178"/>
    </location>
</feature>
<keyword evidence="7 11" id="KW-0472">Membrane</keyword>
<evidence type="ECO:0000256" key="4">
    <source>
        <dbReference type="ARBA" id="ARBA00022692"/>
    </source>
</evidence>
<comment type="subunit">
    <text evidence="10">Interacts with Orco. Complexes exist early in the endomembrane system in olfactory sensory neurons (OSNs), coupling these complexes to the conserved ciliary trafficking pathway.</text>
</comment>
<dbReference type="EMBL" id="CAQQ02053648">
    <property type="status" value="NOT_ANNOTATED_CDS"/>
    <property type="molecule type" value="Genomic_DNA"/>
</dbReference>
<dbReference type="GO" id="GO:0005549">
    <property type="term" value="F:odorant binding"/>
    <property type="evidence" value="ECO:0007669"/>
    <property type="project" value="InterPro"/>
</dbReference>
<evidence type="ECO:0000256" key="7">
    <source>
        <dbReference type="ARBA" id="ARBA00023136"/>
    </source>
</evidence>
<keyword evidence="8" id="KW-0675">Receptor</keyword>
<name>T1GDI0_MEGSC</name>
<keyword evidence="6 11" id="KW-1133">Transmembrane helix</keyword>
<dbReference type="GO" id="GO:0005886">
    <property type="term" value="C:plasma membrane"/>
    <property type="evidence" value="ECO:0007669"/>
    <property type="project" value="UniProtKB-SubCell"/>
</dbReference>
<feature type="transmembrane region" description="Helical" evidence="11">
    <location>
        <begin position="125"/>
        <end position="146"/>
    </location>
</feature>
<dbReference type="EMBL" id="CAQQ02053647">
    <property type="status" value="NOT_ANNOTATED_CDS"/>
    <property type="molecule type" value="Genomic_DNA"/>
</dbReference>
<dbReference type="EMBL" id="CAQQ02053649">
    <property type="status" value="NOT_ANNOTATED_CDS"/>
    <property type="molecule type" value="Genomic_DNA"/>
</dbReference>
<dbReference type="SMR" id="T1GDI0"/>
<dbReference type="InterPro" id="IPR004117">
    <property type="entry name" value="7tm6_olfct_rcpt"/>
</dbReference>
<evidence type="ECO:0000256" key="3">
    <source>
        <dbReference type="ARBA" id="ARBA00022606"/>
    </source>
</evidence>
<proteinExistence type="predicted"/>
<comment type="subcellular location">
    <subcellularLocation>
        <location evidence="1">Cell membrane</location>
        <topology evidence="1">Multi-pass membrane protein</topology>
    </subcellularLocation>
</comment>
<accession>T1GDI0</accession>
<evidence type="ECO:0000256" key="8">
    <source>
        <dbReference type="ARBA" id="ARBA00023170"/>
    </source>
</evidence>
<evidence type="ECO:0000256" key="5">
    <source>
        <dbReference type="ARBA" id="ARBA00022725"/>
    </source>
</evidence>
<dbReference type="EnsemblMetazoa" id="MESCA001367-RA">
    <property type="protein sequence ID" value="MESCA001367-PA"/>
    <property type="gene ID" value="MESCA001367"/>
</dbReference>
<evidence type="ECO:0000256" key="10">
    <source>
        <dbReference type="ARBA" id="ARBA00038679"/>
    </source>
</evidence>
<dbReference type="AlphaFoldDB" id="T1GDI0"/>
<dbReference type="Pfam" id="PF02949">
    <property type="entry name" value="7tm_6"/>
    <property type="match status" value="1"/>
</dbReference>
<organism evidence="12 13">
    <name type="scientific">Megaselia scalaris</name>
    <name type="common">Humpbacked fly</name>
    <name type="synonym">Phora scalaris</name>
    <dbReference type="NCBI Taxonomy" id="36166"/>
    <lineage>
        <taxon>Eukaryota</taxon>
        <taxon>Metazoa</taxon>
        <taxon>Ecdysozoa</taxon>
        <taxon>Arthropoda</taxon>
        <taxon>Hexapoda</taxon>
        <taxon>Insecta</taxon>
        <taxon>Pterygota</taxon>
        <taxon>Neoptera</taxon>
        <taxon>Endopterygota</taxon>
        <taxon>Diptera</taxon>
        <taxon>Brachycera</taxon>
        <taxon>Muscomorpha</taxon>
        <taxon>Platypezoidea</taxon>
        <taxon>Phoridae</taxon>
        <taxon>Megaseliini</taxon>
        <taxon>Megaselia</taxon>
    </lineage>
</organism>
<evidence type="ECO:0000256" key="9">
    <source>
        <dbReference type="ARBA" id="ARBA00023224"/>
    </source>
</evidence>
<evidence type="ECO:0000313" key="13">
    <source>
        <dbReference type="Proteomes" id="UP000015102"/>
    </source>
</evidence>
<evidence type="ECO:0000313" key="12">
    <source>
        <dbReference type="EnsemblMetazoa" id="MESCA001367-PA"/>
    </source>
</evidence>
<dbReference type="GO" id="GO:0004984">
    <property type="term" value="F:olfactory receptor activity"/>
    <property type="evidence" value="ECO:0007669"/>
    <property type="project" value="InterPro"/>
</dbReference>
<dbReference type="GO" id="GO:0007165">
    <property type="term" value="P:signal transduction"/>
    <property type="evidence" value="ECO:0007669"/>
    <property type="project" value="UniProtKB-KW"/>
</dbReference>
<dbReference type="EMBL" id="CAQQ02053646">
    <property type="status" value="NOT_ANNOTATED_CDS"/>
    <property type="molecule type" value="Genomic_DNA"/>
</dbReference>
<keyword evidence="2" id="KW-1003">Cell membrane</keyword>
<dbReference type="Proteomes" id="UP000015102">
    <property type="component" value="Unassembled WGS sequence"/>
</dbReference>
<evidence type="ECO:0000256" key="6">
    <source>
        <dbReference type="ARBA" id="ARBA00022989"/>
    </source>
</evidence>
<dbReference type="HOGENOM" id="CLU_1248068_0_0_1"/>
<evidence type="ECO:0008006" key="14">
    <source>
        <dbReference type="Google" id="ProtNLM"/>
    </source>
</evidence>
<reference evidence="13" key="1">
    <citation type="submission" date="2013-02" db="EMBL/GenBank/DDBJ databases">
        <authorList>
            <person name="Hughes D."/>
        </authorList>
    </citation>
    <scope>NUCLEOTIDE SEQUENCE</scope>
    <source>
        <strain>Durham</strain>
        <strain evidence="13">NC isolate 2 -- Noor lab</strain>
    </source>
</reference>
<dbReference type="PANTHER" id="PTHR21137">
    <property type="entry name" value="ODORANT RECEPTOR"/>
    <property type="match status" value="1"/>
</dbReference>
<sequence length="222" mass="25465">MRFDKAQFEMLEFMGDRNQARNHGFSMRFPYYSRFPFIENIDNLWVYTLAYIQQAHVGYVAIVCSISADMLLFSLIGILLMNFRYVQTRMETFQVQGTNEDLLRLKTIIHSHQMVLSMADLTNEIFSTTILLNFLSSIIIICMAAFQTTADNVPLIQLFSFFAMLLLELVQTGAISFLGQKLIDYTMPIPGEVPPSSNGVDLYNEKAPRKTESFLYRISTAT</sequence>
<evidence type="ECO:0000256" key="11">
    <source>
        <dbReference type="SAM" id="Phobius"/>
    </source>
</evidence>
<protein>
    <recommendedName>
        <fullName evidence="14">Odorant receptor</fullName>
    </recommendedName>
</protein>
<evidence type="ECO:0000256" key="2">
    <source>
        <dbReference type="ARBA" id="ARBA00022475"/>
    </source>
</evidence>
<feature type="transmembrane region" description="Helical" evidence="11">
    <location>
        <begin position="57"/>
        <end position="80"/>
    </location>
</feature>
<keyword evidence="5" id="KW-0552">Olfaction</keyword>
<keyword evidence="13" id="KW-1185">Reference proteome</keyword>
<reference evidence="12" key="2">
    <citation type="submission" date="2015-06" db="UniProtKB">
        <authorList>
            <consortium name="EnsemblMetazoa"/>
        </authorList>
    </citation>
    <scope>IDENTIFICATION</scope>
</reference>
<keyword evidence="4 11" id="KW-0812">Transmembrane</keyword>
<dbReference type="EMBL" id="CAQQ02053645">
    <property type="status" value="NOT_ANNOTATED_CDS"/>
    <property type="molecule type" value="Genomic_DNA"/>
</dbReference>